<dbReference type="EMBL" id="UINC01002078">
    <property type="protein sequence ID" value="SUZ92663.1"/>
    <property type="molecule type" value="Genomic_DNA"/>
</dbReference>
<evidence type="ECO:0000313" key="6">
    <source>
        <dbReference type="EMBL" id="SUZ92663.1"/>
    </source>
</evidence>
<evidence type="ECO:0000256" key="1">
    <source>
        <dbReference type="ARBA" id="ARBA00004141"/>
    </source>
</evidence>
<dbReference type="GO" id="GO:0004671">
    <property type="term" value="F:protein C-terminal S-isoprenylcysteine carboxyl O-methyltransferase activity"/>
    <property type="evidence" value="ECO:0007669"/>
    <property type="project" value="InterPro"/>
</dbReference>
<evidence type="ECO:0008006" key="7">
    <source>
        <dbReference type="Google" id="ProtNLM"/>
    </source>
</evidence>
<dbReference type="AlphaFoldDB" id="A0A381RUR2"/>
<evidence type="ECO:0000256" key="4">
    <source>
        <dbReference type="ARBA" id="ARBA00023136"/>
    </source>
</evidence>
<organism evidence="6">
    <name type="scientific">marine metagenome</name>
    <dbReference type="NCBI Taxonomy" id="408172"/>
    <lineage>
        <taxon>unclassified sequences</taxon>
        <taxon>metagenomes</taxon>
        <taxon>ecological metagenomes</taxon>
    </lineage>
</organism>
<protein>
    <recommendedName>
        <fullName evidence="7">Steroid 5-alpha reductase C-terminal domain-containing protein</fullName>
    </recommendedName>
</protein>
<dbReference type="Gene3D" id="1.20.120.1630">
    <property type="match status" value="1"/>
</dbReference>
<dbReference type="PANTHER" id="PTHR12714:SF9">
    <property type="entry name" value="PROTEIN-S-ISOPRENYLCYSTEINE O-METHYLTRANSFERASE"/>
    <property type="match status" value="1"/>
</dbReference>
<sequence>MVDIKSLSSNQRFAMNVLVPSLYLFPLVFAYLGPKNFGFGYDGLVYAGLAVGAVGMTLWILSILTLGHSLAVLPGTDRLVTRGVYRYLRHPIYIGIILTLGGLFLACGSTICLIYVFVIVVPLNVFRARAEEVVLQEQLGEAYQQYRASTFF</sequence>
<evidence type="ECO:0000256" key="2">
    <source>
        <dbReference type="ARBA" id="ARBA00022692"/>
    </source>
</evidence>
<dbReference type="Pfam" id="PF04140">
    <property type="entry name" value="ICMT"/>
    <property type="match status" value="1"/>
</dbReference>
<feature type="transmembrane region" description="Helical" evidence="5">
    <location>
        <begin position="44"/>
        <end position="72"/>
    </location>
</feature>
<keyword evidence="2 5" id="KW-0812">Transmembrane</keyword>
<evidence type="ECO:0000256" key="5">
    <source>
        <dbReference type="SAM" id="Phobius"/>
    </source>
</evidence>
<keyword evidence="4 5" id="KW-0472">Membrane</keyword>
<reference evidence="6" key="1">
    <citation type="submission" date="2018-05" db="EMBL/GenBank/DDBJ databases">
        <authorList>
            <person name="Lanie J.A."/>
            <person name="Ng W.-L."/>
            <person name="Kazmierczak K.M."/>
            <person name="Andrzejewski T.M."/>
            <person name="Davidsen T.M."/>
            <person name="Wayne K.J."/>
            <person name="Tettelin H."/>
            <person name="Glass J.I."/>
            <person name="Rusch D."/>
            <person name="Podicherti R."/>
            <person name="Tsui H.-C.T."/>
            <person name="Winkler M.E."/>
        </authorList>
    </citation>
    <scope>NUCLEOTIDE SEQUENCE</scope>
</reference>
<dbReference type="PANTHER" id="PTHR12714">
    <property type="entry name" value="PROTEIN-S ISOPRENYLCYSTEINE O-METHYLTRANSFERASE"/>
    <property type="match status" value="1"/>
</dbReference>
<evidence type="ECO:0000256" key="3">
    <source>
        <dbReference type="ARBA" id="ARBA00022989"/>
    </source>
</evidence>
<dbReference type="InterPro" id="IPR007269">
    <property type="entry name" value="ICMT_MeTrfase"/>
</dbReference>
<feature type="transmembrane region" description="Helical" evidence="5">
    <location>
        <begin position="92"/>
        <end position="121"/>
    </location>
</feature>
<keyword evidence="3 5" id="KW-1133">Transmembrane helix</keyword>
<dbReference type="GO" id="GO:0016020">
    <property type="term" value="C:membrane"/>
    <property type="evidence" value="ECO:0007669"/>
    <property type="project" value="UniProtKB-SubCell"/>
</dbReference>
<feature type="transmembrane region" description="Helical" evidence="5">
    <location>
        <begin position="13"/>
        <end position="32"/>
    </location>
</feature>
<comment type="subcellular location">
    <subcellularLocation>
        <location evidence="1">Membrane</location>
        <topology evidence="1">Multi-pass membrane protein</topology>
    </subcellularLocation>
</comment>
<gene>
    <name evidence="6" type="ORF">METZ01_LOCUS45517</name>
</gene>
<accession>A0A381RUR2</accession>
<proteinExistence type="predicted"/>
<name>A0A381RUR2_9ZZZZ</name>